<protein>
    <recommendedName>
        <fullName evidence="4">DUF4845 domain-containing protein</fullName>
    </recommendedName>
</protein>
<dbReference type="Pfam" id="PF16137">
    <property type="entry name" value="DUF4845"/>
    <property type="match status" value="1"/>
</dbReference>
<keyword evidence="1" id="KW-0472">Membrane</keyword>
<dbReference type="Proteomes" id="UP001253595">
    <property type="component" value="Unassembled WGS sequence"/>
</dbReference>
<name>A0ABU1V023_9GAMM</name>
<keyword evidence="3" id="KW-1185">Reference proteome</keyword>
<organism evidence="2 3">
    <name type="scientific">Cellvibrio fibrivorans</name>
    <dbReference type="NCBI Taxonomy" id="126350"/>
    <lineage>
        <taxon>Bacteria</taxon>
        <taxon>Pseudomonadati</taxon>
        <taxon>Pseudomonadota</taxon>
        <taxon>Gammaproteobacteria</taxon>
        <taxon>Cellvibrionales</taxon>
        <taxon>Cellvibrionaceae</taxon>
        <taxon>Cellvibrio</taxon>
    </lineage>
</organism>
<sequence>MKANTIKLLKHQRGLGMLQWALVIAVAGFFILFAFKVIPLYAENTYVESALRSLETGSEKLEQMTDAEIKSKLNNFYMINNVRSEGPTRNIKVVRESEKAVVTVDYETRVPLFWNIDLVVSFQNHLDSSRPGQCCKPPATPKTK</sequence>
<keyword evidence="1" id="KW-1133">Transmembrane helix</keyword>
<reference evidence="2 3" key="1">
    <citation type="submission" date="2023-07" db="EMBL/GenBank/DDBJ databases">
        <title>Sorghum-associated microbial communities from plants grown in Nebraska, USA.</title>
        <authorList>
            <person name="Schachtman D."/>
        </authorList>
    </citation>
    <scope>NUCLEOTIDE SEQUENCE [LARGE SCALE GENOMIC DNA]</scope>
    <source>
        <strain evidence="2 3">BE190</strain>
    </source>
</reference>
<evidence type="ECO:0000313" key="3">
    <source>
        <dbReference type="Proteomes" id="UP001253595"/>
    </source>
</evidence>
<dbReference type="InterPro" id="IPR032314">
    <property type="entry name" value="DUF4845"/>
</dbReference>
<dbReference type="RefSeq" id="WP_310073429.1">
    <property type="nucleotide sequence ID" value="NZ_JAVDVX010000005.1"/>
</dbReference>
<proteinExistence type="predicted"/>
<evidence type="ECO:0008006" key="4">
    <source>
        <dbReference type="Google" id="ProtNLM"/>
    </source>
</evidence>
<dbReference type="EMBL" id="JAVDVX010000005">
    <property type="protein sequence ID" value="MDR7090807.1"/>
    <property type="molecule type" value="Genomic_DNA"/>
</dbReference>
<gene>
    <name evidence="2" type="ORF">J2X05_002833</name>
</gene>
<evidence type="ECO:0000313" key="2">
    <source>
        <dbReference type="EMBL" id="MDR7090807.1"/>
    </source>
</evidence>
<keyword evidence="1" id="KW-0812">Transmembrane</keyword>
<feature type="transmembrane region" description="Helical" evidence="1">
    <location>
        <begin position="20"/>
        <end position="42"/>
    </location>
</feature>
<accession>A0ABU1V023</accession>
<evidence type="ECO:0000256" key="1">
    <source>
        <dbReference type="SAM" id="Phobius"/>
    </source>
</evidence>
<comment type="caution">
    <text evidence="2">The sequence shown here is derived from an EMBL/GenBank/DDBJ whole genome shotgun (WGS) entry which is preliminary data.</text>
</comment>